<dbReference type="GO" id="GO:0051537">
    <property type="term" value="F:2 iron, 2 sulfur cluster binding"/>
    <property type="evidence" value="ECO:0007669"/>
    <property type="project" value="UniProtKB-KW"/>
</dbReference>
<accession>A0AAW0F7C8</accession>
<dbReference type="InterPro" id="IPR001055">
    <property type="entry name" value="Adrenodoxin-like"/>
</dbReference>
<dbReference type="EMBL" id="JAECZO010000016">
    <property type="protein sequence ID" value="KAK7201516.1"/>
    <property type="molecule type" value="Genomic_DNA"/>
</dbReference>
<dbReference type="InterPro" id="IPR012675">
    <property type="entry name" value="Beta-grasp_dom_sf"/>
</dbReference>
<dbReference type="PANTHER" id="PTHR23426:SF63">
    <property type="entry name" value="TRANSFER PROTEIN, PUTATIVE-RELATED"/>
    <property type="match status" value="1"/>
</dbReference>
<feature type="domain" description="2Fe-2S ferredoxin-type" evidence="5">
    <location>
        <begin position="38"/>
        <end position="141"/>
    </location>
</feature>
<proteinExistence type="predicted"/>
<keyword evidence="1" id="KW-0001">2Fe-2S</keyword>
<dbReference type="CDD" id="cd00207">
    <property type="entry name" value="fer2"/>
    <property type="match status" value="1"/>
</dbReference>
<dbReference type="Pfam" id="PF00111">
    <property type="entry name" value="Fer2"/>
    <property type="match status" value="1"/>
</dbReference>
<dbReference type="GO" id="GO:0009055">
    <property type="term" value="F:electron transfer activity"/>
    <property type="evidence" value="ECO:0007669"/>
    <property type="project" value="TreeGrafter"/>
</dbReference>
<keyword evidence="3" id="KW-0408">Iron</keyword>
<evidence type="ECO:0000259" key="5">
    <source>
        <dbReference type="PROSITE" id="PS51085"/>
    </source>
</evidence>
<dbReference type="AlphaFoldDB" id="A0AAW0F7C8"/>
<evidence type="ECO:0000256" key="4">
    <source>
        <dbReference type="ARBA" id="ARBA00023014"/>
    </source>
</evidence>
<dbReference type="GO" id="GO:0140647">
    <property type="term" value="P:P450-containing electron transport chain"/>
    <property type="evidence" value="ECO:0007669"/>
    <property type="project" value="InterPro"/>
</dbReference>
<sequence>MWRRVCGLSVVAPLTRVRITTAARLHATPRHYSTPGKVRVRVTTQDGTPIDFDAPAGVSLMHAIRDVAQLEMDGACDGCMQCSTCHVYLSEASFAKLGEPSEQEQDILDKALDLAETSRLACQITLTSTIDGLEVRLPKSVTNLLL</sequence>
<dbReference type="InterPro" id="IPR001041">
    <property type="entry name" value="2Fe-2S_ferredoxin-type"/>
</dbReference>
<evidence type="ECO:0000256" key="2">
    <source>
        <dbReference type="ARBA" id="ARBA00022723"/>
    </source>
</evidence>
<dbReference type="Proteomes" id="UP001430356">
    <property type="component" value="Unassembled WGS sequence"/>
</dbReference>
<protein>
    <submittedName>
        <fullName evidence="6">Ferredoxin, 2fe-2s-like protein</fullName>
    </submittedName>
</protein>
<comment type="caution">
    <text evidence="6">The sequence shown here is derived from an EMBL/GenBank/DDBJ whole genome shotgun (WGS) entry which is preliminary data.</text>
</comment>
<dbReference type="PROSITE" id="PS51085">
    <property type="entry name" value="2FE2S_FER_2"/>
    <property type="match status" value="1"/>
</dbReference>
<organism evidence="6 7">
    <name type="scientific">Novymonas esmeraldas</name>
    <dbReference type="NCBI Taxonomy" id="1808958"/>
    <lineage>
        <taxon>Eukaryota</taxon>
        <taxon>Discoba</taxon>
        <taxon>Euglenozoa</taxon>
        <taxon>Kinetoplastea</taxon>
        <taxon>Metakinetoplastina</taxon>
        <taxon>Trypanosomatida</taxon>
        <taxon>Trypanosomatidae</taxon>
        <taxon>Novymonas</taxon>
    </lineage>
</organism>
<evidence type="ECO:0000256" key="3">
    <source>
        <dbReference type="ARBA" id="ARBA00023004"/>
    </source>
</evidence>
<dbReference type="GO" id="GO:0046872">
    <property type="term" value="F:metal ion binding"/>
    <property type="evidence" value="ECO:0007669"/>
    <property type="project" value="UniProtKB-KW"/>
</dbReference>
<evidence type="ECO:0000313" key="7">
    <source>
        <dbReference type="Proteomes" id="UP001430356"/>
    </source>
</evidence>
<dbReference type="GO" id="GO:0005739">
    <property type="term" value="C:mitochondrion"/>
    <property type="evidence" value="ECO:0007669"/>
    <property type="project" value="TreeGrafter"/>
</dbReference>
<keyword evidence="4" id="KW-0411">Iron-sulfur</keyword>
<keyword evidence="7" id="KW-1185">Reference proteome</keyword>
<evidence type="ECO:0000313" key="6">
    <source>
        <dbReference type="EMBL" id="KAK7201516.1"/>
    </source>
</evidence>
<dbReference type="PRINTS" id="PR00355">
    <property type="entry name" value="ADRENODOXIN"/>
</dbReference>
<name>A0AAW0F7C8_9TRYP</name>
<gene>
    <name evidence="6" type="ORF">NESM_000215400</name>
</gene>
<dbReference type="SUPFAM" id="SSF54292">
    <property type="entry name" value="2Fe-2S ferredoxin-like"/>
    <property type="match status" value="1"/>
</dbReference>
<evidence type="ECO:0000256" key="1">
    <source>
        <dbReference type="ARBA" id="ARBA00022714"/>
    </source>
</evidence>
<keyword evidence="2" id="KW-0479">Metal-binding</keyword>
<dbReference type="InterPro" id="IPR036010">
    <property type="entry name" value="2Fe-2S_ferredoxin-like_sf"/>
</dbReference>
<dbReference type="PANTHER" id="PTHR23426">
    <property type="entry name" value="FERREDOXIN/ADRENODOXIN"/>
    <property type="match status" value="1"/>
</dbReference>
<reference evidence="6 7" key="1">
    <citation type="journal article" date="2021" name="MBio">
        <title>A New Model Trypanosomatid, Novymonas esmeraldas: Genomic Perception of Its 'Candidatus Pandoraea novymonadis' Endosymbiont.</title>
        <authorList>
            <person name="Zakharova A."/>
            <person name="Saura A."/>
            <person name="Butenko A."/>
            <person name="Podesvova L."/>
            <person name="Warmusova S."/>
            <person name="Kostygov A.Y."/>
            <person name="Nenarokova A."/>
            <person name="Lukes J."/>
            <person name="Opperdoes F.R."/>
            <person name="Yurchenko V."/>
        </authorList>
    </citation>
    <scope>NUCLEOTIDE SEQUENCE [LARGE SCALE GENOMIC DNA]</scope>
    <source>
        <strain evidence="6 7">E262AT.01</strain>
    </source>
</reference>
<dbReference type="Gene3D" id="3.10.20.30">
    <property type="match status" value="1"/>
</dbReference>